<evidence type="ECO:0000256" key="3">
    <source>
        <dbReference type="ARBA" id="ARBA00022691"/>
    </source>
</evidence>
<keyword evidence="8" id="KW-1185">Reference proteome</keyword>
<dbReference type="InterPro" id="IPR030867">
    <property type="entry name" value="TYW2_archaea"/>
</dbReference>
<name>A0A9E4ZGF1_9EURY</name>
<dbReference type="PROSITE" id="PS51684">
    <property type="entry name" value="SAM_MT_TRM5_TYW2"/>
    <property type="match status" value="1"/>
</dbReference>
<dbReference type="InterPro" id="IPR029063">
    <property type="entry name" value="SAM-dependent_MTases_sf"/>
</dbReference>
<keyword evidence="1 7" id="KW-0489">Methyltransferase</keyword>
<evidence type="ECO:0000313" key="8">
    <source>
        <dbReference type="Proteomes" id="UP001056766"/>
    </source>
</evidence>
<dbReference type="Gene3D" id="3.40.50.150">
    <property type="entry name" value="Vaccinia Virus protein VP39"/>
    <property type="match status" value="1"/>
</dbReference>
<keyword evidence="3 5" id="KW-0949">S-adenosyl-L-methionine</keyword>
<dbReference type="Pfam" id="PF25133">
    <property type="entry name" value="TYW2_N_2"/>
    <property type="match status" value="1"/>
</dbReference>
<dbReference type="HAMAP" id="MF_01922">
    <property type="entry name" value="TYW2_archaea"/>
    <property type="match status" value="1"/>
</dbReference>
<reference evidence="7" key="2">
    <citation type="submission" date="2021-04" db="EMBL/GenBank/DDBJ databases">
        <authorList>
            <person name="Dong X."/>
        </authorList>
    </citation>
    <scope>NUCLEOTIDE SEQUENCE</scope>
    <source>
        <strain evidence="7">LLY</strain>
    </source>
</reference>
<comment type="caution">
    <text evidence="7">The sequence shown here is derived from an EMBL/GenBank/DDBJ whole genome shotgun (WGS) entry which is preliminary data.</text>
</comment>
<gene>
    <name evidence="5" type="primary">taw2</name>
    <name evidence="7" type="ORF">KDK67_10655</name>
</gene>
<dbReference type="EC" id="2.5.1.114" evidence="5"/>
<dbReference type="GO" id="GO:0005737">
    <property type="term" value="C:cytoplasm"/>
    <property type="evidence" value="ECO:0007669"/>
    <property type="project" value="UniProtKB-SubCell"/>
</dbReference>
<dbReference type="Gene3D" id="3.30.300.110">
    <property type="entry name" value="Met-10+ protein-like domains"/>
    <property type="match status" value="1"/>
</dbReference>
<dbReference type="GO" id="GO:0008175">
    <property type="term" value="F:tRNA methyltransferase activity"/>
    <property type="evidence" value="ECO:0007669"/>
    <property type="project" value="TreeGrafter"/>
</dbReference>
<proteinExistence type="inferred from homology"/>
<comment type="catalytic activity">
    <reaction evidence="5">
        <text>4-demethylwyosine(37) in tRNA(Phe) + S-adenosyl-L-methionine = 4-demethyl-7-[(3S)-3-amino-3-carboxypropyl]wyosine(37) in tRNA(Phe) + S-methyl-5'-thioadenosine + H(+)</text>
        <dbReference type="Rhea" id="RHEA:36355"/>
        <dbReference type="Rhea" id="RHEA-COMP:10164"/>
        <dbReference type="Rhea" id="RHEA-COMP:10378"/>
        <dbReference type="ChEBI" id="CHEBI:15378"/>
        <dbReference type="ChEBI" id="CHEBI:17509"/>
        <dbReference type="ChEBI" id="CHEBI:59789"/>
        <dbReference type="ChEBI" id="CHEBI:64315"/>
        <dbReference type="ChEBI" id="CHEBI:73550"/>
        <dbReference type="EC" id="2.5.1.114"/>
    </reaction>
</comment>
<dbReference type="PANTHER" id="PTHR23245">
    <property type="entry name" value="TRNA METHYLTRANSFERASE"/>
    <property type="match status" value="1"/>
</dbReference>
<evidence type="ECO:0000256" key="5">
    <source>
        <dbReference type="HAMAP-Rule" id="MF_01922"/>
    </source>
</evidence>
<dbReference type="InterPro" id="IPR056744">
    <property type="entry name" value="TRM5/TYW2-like_N"/>
</dbReference>
<accession>A0A9E4ZGF1</accession>
<sequence length="337" mass="37768">MKAVVVPIGSVEAVRAEFVELNVLDRARKIVVVDSLEGRIAEIPVLCDVSGFTVVKQSSPEFYRSTASLKEHLRDIVPDEIMQYVPSGWQLIGDVIITHIPAEVRNYRTEVAEKLLLMNPRCNCVVQDLGIKGPFREPEREIIIGDKTETIQKENGCLFKIDVMKLMFSKGNLAEKRRMSKLGKDDVVVDMFAGIGYFSIPLAVHGNPKKVYSIELNPVSYGYLLENIKLNHQEDVIEAINGNCKVVTPVGIADRVIMGYVGTTHEYLQQGISAIKKEGGTLHYHETTPECLVFDRPIKRIKDVAAILGRDVEIMGCYRIKKYSPGVWHVVVDAFIK</sequence>
<evidence type="ECO:0000259" key="6">
    <source>
        <dbReference type="PROSITE" id="PS51684"/>
    </source>
</evidence>
<feature type="domain" description="SAM-dependent methyltransferase TRM5/TYW2-type" evidence="6">
    <location>
        <begin position="89"/>
        <end position="337"/>
    </location>
</feature>
<dbReference type="Proteomes" id="UP001056766">
    <property type="component" value="Unassembled WGS sequence"/>
</dbReference>
<evidence type="ECO:0000256" key="2">
    <source>
        <dbReference type="ARBA" id="ARBA00022679"/>
    </source>
</evidence>
<keyword evidence="2 5" id="KW-0808">Transferase</keyword>
<dbReference type="InterPro" id="IPR030382">
    <property type="entry name" value="MeTrfase_TRM5/TYW2"/>
</dbReference>
<dbReference type="Pfam" id="PF02475">
    <property type="entry name" value="TRM5-TYW2_MTfase"/>
    <property type="match status" value="1"/>
</dbReference>
<comment type="subcellular location">
    <subcellularLocation>
        <location evidence="5">Cytoplasm</location>
    </subcellularLocation>
</comment>
<feature type="binding site" evidence="5">
    <location>
        <position position="215"/>
    </location>
    <ligand>
        <name>S-adenosyl-L-methionine</name>
        <dbReference type="ChEBI" id="CHEBI:59789"/>
    </ligand>
</feature>
<dbReference type="AlphaFoldDB" id="A0A9E4ZGF1"/>
<reference evidence="7" key="1">
    <citation type="journal article" date="2021" name="mSystems">
        <title>Bacteria and Archaea Synergistically Convert Glycine Betaine to Biogenic Methane in the Formosa Cold Seep of the South China Sea.</title>
        <authorList>
            <person name="Li L."/>
            <person name="Zhang W."/>
            <person name="Zhang S."/>
            <person name="Song L."/>
            <person name="Sun Q."/>
            <person name="Zhang H."/>
            <person name="Xiang H."/>
            <person name="Dong X."/>
        </authorList>
    </citation>
    <scope>NUCLEOTIDE SEQUENCE</scope>
    <source>
        <strain evidence="7">LLY</strain>
    </source>
</reference>
<evidence type="ECO:0000313" key="7">
    <source>
        <dbReference type="EMBL" id="MCM1987435.1"/>
    </source>
</evidence>
<keyword evidence="5" id="KW-0963">Cytoplasm</keyword>
<dbReference type="InterPro" id="IPR056743">
    <property type="entry name" value="TRM5-TYW2-like_MTfase"/>
</dbReference>
<keyword evidence="4 5" id="KW-0819">tRNA processing</keyword>
<comment type="caution">
    <text evidence="5">Lacks conserved residue(s) required for the propagation of feature annotation.</text>
</comment>
<protein>
    <recommendedName>
        <fullName evidence="5">tRNA(Phe) (4-demethylwyosine(37)-C(7)) aminocarboxypropyltransferase</fullName>
        <ecNumber evidence="5">2.5.1.114</ecNumber>
    </recommendedName>
    <alternativeName>
        <fullName evidence="5">tRNA wyosine derivatives biosynthesis protein Taw2</fullName>
    </alternativeName>
</protein>
<dbReference type="SUPFAM" id="SSF53335">
    <property type="entry name" value="S-adenosyl-L-methionine-dependent methyltransferases"/>
    <property type="match status" value="1"/>
</dbReference>
<dbReference type="GO" id="GO:0102522">
    <property type="term" value="F:tRNA 4-demethylwyosine alpha-amino-alpha-carboxypropyltransferase activity"/>
    <property type="evidence" value="ECO:0007669"/>
    <property type="project" value="UniProtKB-EC"/>
</dbReference>
<feature type="binding site" evidence="5">
    <location>
        <position position="176"/>
    </location>
    <ligand>
        <name>S-adenosyl-L-methionine</name>
        <dbReference type="ChEBI" id="CHEBI:59789"/>
    </ligand>
</feature>
<organism evidence="7 8">
    <name type="scientific">Methanococcoides seepicolus</name>
    <dbReference type="NCBI Taxonomy" id="2828780"/>
    <lineage>
        <taxon>Archaea</taxon>
        <taxon>Methanobacteriati</taxon>
        <taxon>Methanobacteriota</taxon>
        <taxon>Stenosarchaea group</taxon>
        <taxon>Methanomicrobia</taxon>
        <taxon>Methanosarcinales</taxon>
        <taxon>Methanosarcinaceae</taxon>
        <taxon>Methanococcoides</taxon>
    </lineage>
</organism>
<dbReference type="FunFam" id="3.40.50.150:FF:000131">
    <property type="entry name" value="tRNA wybutosine-synthesizing protein 2/3/4"/>
    <property type="match status" value="1"/>
</dbReference>
<feature type="binding site" evidence="5">
    <location>
        <position position="169"/>
    </location>
    <ligand>
        <name>S-adenosyl-L-methionine</name>
        <dbReference type="ChEBI" id="CHEBI:59789"/>
    </ligand>
</feature>
<dbReference type="PANTHER" id="PTHR23245:SF41">
    <property type="entry name" value="TRNA(PHE) (4-DEMETHYLWYOSINE(37)-C(7)) AMINOCARBOXYPROPYLTRANSFERASE"/>
    <property type="match status" value="1"/>
</dbReference>
<dbReference type="GO" id="GO:0030488">
    <property type="term" value="P:tRNA methylation"/>
    <property type="evidence" value="ECO:0007669"/>
    <property type="project" value="TreeGrafter"/>
</dbReference>
<dbReference type="RefSeq" id="WP_250868791.1">
    <property type="nucleotide sequence ID" value="NZ_JAGSOI010000049.1"/>
</dbReference>
<evidence type="ECO:0000256" key="4">
    <source>
        <dbReference type="ARBA" id="ARBA00022694"/>
    </source>
</evidence>
<comment type="similarity">
    <text evidence="5">Belongs to the class I-like SAM-binding methyltransferase superfamily. TRM5/TYW2 family.</text>
</comment>
<dbReference type="CDD" id="cd02440">
    <property type="entry name" value="AdoMet_MTases"/>
    <property type="match status" value="1"/>
</dbReference>
<evidence type="ECO:0000256" key="1">
    <source>
        <dbReference type="ARBA" id="ARBA00022603"/>
    </source>
</evidence>
<dbReference type="EMBL" id="JAGSOI010000049">
    <property type="protein sequence ID" value="MCM1987435.1"/>
    <property type="molecule type" value="Genomic_DNA"/>
</dbReference>
<comment type="function">
    <text evidence="5">S-adenosyl-L-methionine-dependent transferase that acts as a component of the wyosine derivatives biosynthesis pathway. Catalyzes the transfer of the alpha-amino-alpha-carboxypropyl (acp) group from S-adenosyl-L-methionine to 4-demethylwyosine (imG-14), forming 7-aminocarboxypropyl-demethylwyosine (wybutosine-86) at position 37 of tRNA(Phe).</text>
</comment>